<feature type="region of interest" description="Disordered" evidence="1">
    <location>
        <begin position="64"/>
        <end position="136"/>
    </location>
</feature>
<proteinExistence type="predicted"/>
<feature type="region of interest" description="Disordered" evidence="1">
    <location>
        <begin position="1"/>
        <end position="20"/>
    </location>
</feature>
<feature type="compositionally biased region" description="Polar residues" evidence="1">
    <location>
        <begin position="87"/>
        <end position="97"/>
    </location>
</feature>
<dbReference type="EMBL" id="LHQQ01000110">
    <property type="protein sequence ID" value="KOS42250.1"/>
    <property type="molecule type" value="Genomic_DNA"/>
</dbReference>
<name>A0A0M8P7Y1_9EURO</name>
<gene>
    <name evidence="2" type="ORF">ACN38_g6863</name>
</gene>
<dbReference type="AlphaFoldDB" id="A0A0M8P7Y1"/>
<evidence type="ECO:0000313" key="3">
    <source>
        <dbReference type="Proteomes" id="UP000037696"/>
    </source>
</evidence>
<dbReference type="OrthoDB" id="5230585at2759"/>
<evidence type="ECO:0000313" key="2">
    <source>
        <dbReference type="EMBL" id="KOS42250.1"/>
    </source>
</evidence>
<sequence length="136" mass="14833">MLTRASDTKQPTSREYVENPVAVDGALEATLKPSKTTPEFQELNSILQLILNAHEVTKVVGIASGSMEFGSESHKIENEETKRSRSKTGVTKRSTTTDPKDETPYEGCGETSMTPTAARSQSGTGLKRSRTRKSKN</sequence>
<dbReference type="Proteomes" id="UP000037696">
    <property type="component" value="Unassembled WGS sequence"/>
</dbReference>
<protein>
    <submittedName>
        <fullName evidence="2">Uncharacterized protein</fullName>
    </submittedName>
</protein>
<reference evidence="2 3" key="1">
    <citation type="submission" date="2015-08" db="EMBL/GenBank/DDBJ databases">
        <title>Genome sequencing of Penicillium nordicum.</title>
        <authorList>
            <person name="Nguyen H.D."/>
            <person name="Seifert K.A."/>
        </authorList>
    </citation>
    <scope>NUCLEOTIDE SEQUENCE [LARGE SCALE GENOMIC DNA]</scope>
    <source>
        <strain evidence="2 3">DAOMC 185683</strain>
    </source>
</reference>
<accession>A0A0M8P7Y1</accession>
<feature type="compositionally biased region" description="Basic and acidic residues" evidence="1">
    <location>
        <begin position="71"/>
        <end position="83"/>
    </location>
</feature>
<feature type="compositionally biased region" description="Polar residues" evidence="1">
    <location>
        <begin position="111"/>
        <end position="124"/>
    </location>
</feature>
<organism evidence="2 3">
    <name type="scientific">Penicillium nordicum</name>
    <dbReference type="NCBI Taxonomy" id="229535"/>
    <lineage>
        <taxon>Eukaryota</taxon>
        <taxon>Fungi</taxon>
        <taxon>Dikarya</taxon>
        <taxon>Ascomycota</taxon>
        <taxon>Pezizomycotina</taxon>
        <taxon>Eurotiomycetes</taxon>
        <taxon>Eurotiomycetidae</taxon>
        <taxon>Eurotiales</taxon>
        <taxon>Aspergillaceae</taxon>
        <taxon>Penicillium</taxon>
    </lineage>
</organism>
<keyword evidence="3" id="KW-1185">Reference proteome</keyword>
<comment type="caution">
    <text evidence="2">The sequence shown here is derived from an EMBL/GenBank/DDBJ whole genome shotgun (WGS) entry which is preliminary data.</text>
</comment>
<feature type="compositionally biased region" description="Basic residues" evidence="1">
    <location>
        <begin position="127"/>
        <end position="136"/>
    </location>
</feature>
<evidence type="ECO:0000256" key="1">
    <source>
        <dbReference type="SAM" id="MobiDB-lite"/>
    </source>
</evidence>